<dbReference type="Gramene" id="ONK75962">
    <property type="protein sequence ID" value="ONK75962"/>
    <property type="gene ID" value="A4U43_C03F22390"/>
</dbReference>
<feature type="region of interest" description="Disordered" evidence="1">
    <location>
        <begin position="68"/>
        <end position="127"/>
    </location>
</feature>
<evidence type="ECO:0000256" key="1">
    <source>
        <dbReference type="SAM" id="MobiDB-lite"/>
    </source>
</evidence>
<dbReference type="AlphaFoldDB" id="A0A5P1FCX7"/>
<gene>
    <name evidence="2" type="ORF">A4U43_C03F22390</name>
</gene>
<dbReference type="EMBL" id="CM007383">
    <property type="protein sequence ID" value="ONK75962.1"/>
    <property type="molecule type" value="Genomic_DNA"/>
</dbReference>
<proteinExistence type="predicted"/>
<organism evidence="2 3">
    <name type="scientific">Asparagus officinalis</name>
    <name type="common">Garden asparagus</name>
    <dbReference type="NCBI Taxonomy" id="4686"/>
    <lineage>
        <taxon>Eukaryota</taxon>
        <taxon>Viridiplantae</taxon>
        <taxon>Streptophyta</taxon>
        <taxon>Embryophyta</taxon>
        <taxon>Tracheophyta</taxon>
        <taxon>Spermatophyta</taxon>
        <taxon>Magnoliopsida</taxon>
        <taxon>Liliopsida</taxon>
        <taxon>Asparagales</taxon>
        <taxon>Asparagaceae</taxon>
        <taxon>Asparagoideae</taxon>
        <taxon>Asparagus</taxon>
    </lineage>
</organism>
<protein>
    <submittedName>
        <fullName evidence="2">Uncharacterized protein</fullName>
    </submittedName>
</protein>
<evidence type="ECO:0000313" key="2">
    <source>
        <dbReference type="EMBL" id="ONK75962.1"/>
    </source>
</evidence>
<evidence type="ECO:0000313" key="3">
    <source>
        <dbReference type="Proteomes" id="UP000243459"/>
    </source>
</evidence>
<feature type="region of interest" description="Disordered" evidence="1">
    <location>
        <begin position="1"/>
        <end position="20"/>
    </location>
</feature>
<feature type="compositionally biased region" description="Basic and acidic residues" evidence="1">
    <location>
        <begin position="73"/>
        <end position="87"/>
    </location>
</feature>
<sequence length="264" mass="27382">MYGDALCRPRRGCHPTSPPRALRRRTWTALPPQAHSAPPRSTTFPGRPVACRAMIFCSGACSKVAQAGGPARADARKSQDVTGESRRRGSRTAKACSSGEGRSGPRTRPEDIDGATTNAQLSIGRGGPGDGAVVAGTVSGCGAGVMKPCGWSRGRGGCAVEAGACPCSRSATGWGRLRSRSSAVGPRARGRASTAPASRWRVARRRLRSATNGFVVVVNRKRGAELLDGLVVAAGWVYLLGAAGLCLRKEEGGGSPSLRRPLKP</sequence>
<dbReference type="Proteomes" id="UP000243459">
    <property type="component" value="Chromosome 3"/>
</dbReference>
<accession>A0A5P1FCX7</accession>
<keyword evidence="3" id="KW-1185">Reference proteome</keyword>
<name>A0A5P1FCX7_ASPOF</name>
<reference evidence="3" key="1">
    <citation type="journal article" date="2017" name="Nat. Commun.">
        <title>The asparagus genome sheds light on the origin and evolution of a young Y chromosome.</title>
        <authorList>
            <person name="Harkess A."/>
            <person name="Zhou J."/>
            <person name="Xu C."/>
            <person name="Bowers J.E."/>
            <person name="Van der Hulst R."/>
            <person name="Ayyampalayam S."/>
            <person name="Mercati F."/>
            <person name="Riccardi P."/>
            <person name="McKain M.R."/>
            <person name="Kakrana A."/>
            <person name="Tang H."/>
            <person name="Ray J."/>
            <person name="Groenendijk J."/>
            <person name="Arikit S."/>
            <person name="Mathioni S.M."/>
            <person name="Nakano M."/>
            <person name="Shan H."/>
            <person name="Telgmann-Rauber A."/>
            <person name="Kanno A."/>
            <person name="Yue Z."/>
            <person name="Chen H."/>
            <person name="Li W."/>
            <person name="Chen Y."/>
            <person name="Xu X."/>
            <person name="Zhang Y."/>
            <person name="Luo S."/>
            <person name="Chen H."/>
            <person name="Gao J."/>
            <person name="Mao Z."/>
            <person name="Pires J.C."/>
            <person name="Luo M."/>
            <person name="Kudrna D."/>
            <person name="Wing R.A."/>
            <person name="Meyers B.C."/>
            <person name="Yi K."/>
            <person name="Kong H."/>
            <person name="Lavrijsen P."/>
            <person name="Sunseri F."/>
            <person name="Falavigna A."/>
            <person name="Ye Y."/>
            <person name="Leebens-Mack J.H."/>
            <person name="Chen G."/>
        </authorList>
    </citation>
    <scope>NUCLEOTIDE SEQUENCE [LARGE SCALE GENOMIC DNA]</scope>
    <source>
        <strain evidence="3">cv. DH0086</strain>
    </source>
</reference>